<evidence type="ECO:0000313" key="12">
    <source>
        <dbReference type="Proteomes" id="UP000253664"/>
    </source>
</evidence>
<comment type="cofactor">
    <cofactor evidence="1">
        <name>Mg(2+)</name>
        <dbReference type="ChEBI" id="CHEBI:18420"/>
    </cofactor>
</comment>
<evidence type="ECO:0000313" key="11">
    <source>
        <dbReference type="EMBL" id="RCI10841.1"/>
    </source>
</evidence>
<dbReference type="STRING" id="1330021.A0A367L8U1"/>
<evidence type="ECO:0000256" key="1">
    <source>
        <dbReference type="ARBA" id="ARBA00001946"/>
    </source>
</evidence>
<dbReference type="Gene3D" id="3.40.50.2020">
    <property type="match status" value="1"/>
</dbReference>
<name>A0A367L8U1_9HYPO</name>
<evidence type="ECO:0000256" key="7">
    <source>
        <dbReference type="ARBA" id="ARBA00022679"/>
    </source>
</evidence>
<keyword evidence="6" id="KW-0328">Glycosyltransferase</keyword>
<keyword evidence="7" id="KW-0808">Transferase</keyword>
<feature type="domain" description="Phosphoribosyltransferase" evidence="10">
    <location>
        <begin position="10"/>
        <end position="220"/>
    </location>
</feature>
<evidence type="ECO:0000256" key="4">
    <source>
        <dbReference type="ARBA" id="ARBA00011894"/>
    </source>
</evidence>
<evidence type="ECO:0000256" key="3">
    <source>
        <dbReference type="ARBA" id="ARBA00009516"/>
    </source>
</evidence>
<dbReference type="EC" id="2.4.2.9" evidence="4"/>
<dbReference type="Proteomes" id="UP000253664">
    <property type="component" value="Unassembled WGS sequence"/>
</dbReference>
<evidence type="ECO:0000259" key="10">
    <source>
        <dbReference type="Pfam" id="PF14681"/>
    </source>
</evidence>
<dbReference type="InterPro" id="IPR050054">
    <property type="entry name" value="UPRTase/APRTase"/>
</dbReference>
<accession>A0A367L8U1</accession>
<dbReference type="PANTHER" id="PTHR32315">
    <property type="entry name" value="ADENINE PHOSPHORIBOSYLTRANSFERASE"/>
    <property type="match status" value="1"/>
</dbReference>
<evidence type="ECO:0000256" key="6">
    <source>
        <dbReference type="ARBA" id="ARBA00022676"/>
    </source>
</evidence>
<evidence type="ECO:0000256" key="5">
    <source>
        <dbReference type="ARBA" id="ARBA00022533"/>
    </source>
</evidence>
<dbReference type="CDD" id="cd06223">
    <property type="entry name" value="PRTases_typeI"/>
    <property type="match status" value="1"/>
</dbReference>
<reference evidence="11 12" key="1">
    <citation type="journal article" date="2015" name="BMC Genomics">
        <title>Insights from the genome of Ophiocordyceps polyrhachis-furcata to pathogenicity and host specificity in insect fungi.</title>
        <authorList>
            <person name="Wichadakul D."/>
            <person name="Kobmoo N."/>
            <person name="Ingsriswang S."/>
            <person name="Tangphatsornruang S."/>
            <person name="Chantasingh D."/>
            <person name="Luangsa-ard J.J."/>
            <person name="Eurwilaichitr L."/>
        </authorList>
    </citation>
    <scope>NUCLEOTIDE SEQUENCE [LARGE SCALE GENOMIC DNA]</scope>
    <source>
        <strain evidence="11 12">BCC 54312</strain>
    </source>
</reference>
<comment type="pathway">
    <text evidence="2">Pyrimidine metabolism; UMP biosynthesis via salvage pathway; UMP from uracil: step 1/1.</text>
</comment>
<dbReference type="GO" id="GO:0004845">
    <property type="term" value="F:uracil phosphoribosyltransferase activity"/>
    <property type="evidence" value="ECO:0007669"/>
    <property type="project" value="UniProtKB-EC"/>
</dbReference>
<dbReference type="FunFam" id="3.40.50.2020:FF:000049">
    <property type="entry name" value="Putative uracil phosphoribosyltransferase urg2"/>
    <property type="match status" value="1"/>
</dbReference>
<keyword evidence="5" id="KW-0021">Allosteric enzyme</keyword>
<dbReference type="InterPro" id="IPR000836">
    <property type="entry name" value="PRTase_dom"/>
</dbReference>
<gene>
    <name evidence="11" type="ORF">L249_5261</name>
</gene>
<dbReference type="NCBIfam" id="NF001097">
    <property type="entry name" value="PRK00129.1"/>
    <property type="match status" value="1"/>
</dbReference>
<evidence type="ECO:0000256" key="8">
    <source>
        <dbReference type="ARBA" id="ARBA00022741"/>
    </source>
</evidence>
<comment type="caution">
    <text evidence="11">The sequence shown here is derived from an EMBL/GenBank/DDBJ whole genome shotgun (WGS) entry which is preliminary data.</text>
</comment>
<dbReference type="PANTHER" id="PTHR32315:SF4">
    <property type="entry name" value="URACIL PHOSPHORIBOSYLTRANSFERASE, CHLOROPLASTIC"/>
    <property type="match status" value="1"/>
</dbReference>
<dbReference type="AlphaFoldDB" id="A0A367L8U1"/>
<comment type="similarity">
    <text evidence="3">Belongs to the UPRTase family.</text>
</comment>
<evidence type="ECO:0000256" key="9">
    <source>
        <dbReference type="ARBA" id="ARBA00023134"/>
    </source>
</evidence>
<dbReference type="OrthoDB" id="10257085at2759"/>
<dbReference type="Pfam" id="PF14681">
    <property type="entry name" value="UPRTase"/>
    <property type="match status" value="1"/>
</dbReference>
<dbReference type="SUPFAM" id="SSF53271">
    <property type="entry name" value="PRTase-like"/>
    <property type="match status" value="1"/>
</dbReference>
<proteinExistence type="inferred from homology"/>
<sequence length="223" mass="23492">MASLPSNIHVSQHPCLLAKLSQLRSRSAGPKDVEALIHQIGLIVSCDAMAANIEAVDGPKDTTPLGFEYTTTTALPQTMCIVPILRSGLALVQAVQDMLPRPVPVHHLGLYRDHASLAPVEYYNNLTSADASPASSLAIIVDPVIATGGTCVAAIQALREWGAKKIVVIAVIAAVEGLRSAAAEWPEGCELWVAGLDERLTSNGMLEPGLGDIGDRLFLTTGK</sequence>
<protein>
    <recommendedName>
        <fullName evidence="4">uracil phosphoribosyltransferase</fullName>
        <ecNumber evidence="4">2.4.2.9</ecNumber>
    </recommendedName>
</protein>
<dbReference type="GO" id="GO:0005525">
    <property type="term" value="F:GTP binding"/>
    <property type="evidence" value="ECO:0007669"/>
    <property type="project" value="UniProtKB-KW"/>
</dbReference>
<keyword evidence="8" id="KW-0547">Nucleotide-binding</keyword>
<organism evidence="11 12">
    <name type="scientific">Ophiocordyceps polyrhachis-furcata BCC 54312</name>
    <dbReference type="NCBI Taxonomy" id="1330021"/>
    <lineage>
        <taxon>Eukaryota</taxon>
        <taxon>Fungi</taxon>
        <taxon>Dikarya</taxon>
        <taxon>Ascomycota</taxon>
        <taxon>Pezizomycotina</taxon>
        <taxon>Sordariomycetes</taxon>
        <taxon>Hypocreomycetidae</taxon>
        <taxon>Hypocreales</taxon>
        <taxon>Ophiocordycipitaceae</taxon>
        <taxon>Ophiocordyceps</taxon>
    </lineage>
</organism>
<keyword evidence="12" id="KW-1185">Reference proteome</keyword>
<dbReference type="EMBL" id="LKCN02000011">
    <property type="protein sequence ID" value="RCI10841.1"/>
    <property type="molecule type" value="Genomic_DNA"/>
</dbReference>
<dbReference type="InterPro" id="IPR029057">
    <property type="entry name" value="PRTase-like"/>
</dbReference>
<evidence type="ECO:0000256" key="2">
    <source>
        <dbReference type="ARBA" id="ARBA00005180"/>
    </source>
</evidence>
<keyword evidence="9" id="KW-0342">GTP-binding</keyword>